<keyword evidence="3" id="KW-1185">Reference proteome</keyword>
<reference evidence="2" key="1">
    <citation type="submission" date="2015-04" db="UniProtKB">
        <authorList>
            <consortium name="EnsemblPlants"/>
        </authorList>
    </citation>
    <scope>IDENTIFICATION</scope>
</reference>
<accession>A0A0D9YYY4</accession>
<organism evidence="2">
    <name type="scientific">Oryza glumipatula</name>
    <dbReference type="NCBI Taxonomy" id="40148"/>
    <lineage>
        <taxon>Eukaryota</taxon>
        <taxon>Viridiplantae</taxon>
        <taxon>Streptophyta</taxon>
        <taxon>Embryophyta</taxon>
        <taxon>Tracheophyta</taxon>
        <taxon>Spermatophyta</taxon>
        <taxon>Magnoliopsida</taxon>
        <taxon>Liliopsida</taxon>
        <taxon>Poales</taxon>
        <taxon>Poaceae</taxon>
        <taxon>BOP clade</taxon>
        <taxon>Oryzoideae</taxon>
        <taxon>Oryzeae</taxon>
        <taxon>Oryzinae</taxon>
        <taxon>Oryza</taxon>
    </lineage>
</organism>
<name>A0A0D9YYY4_9ORYZ</name>
<protein>
    <submittedName>
        <fullName evidence="2">Uncharacterized protein</fullName>
    </submittedName>
</protein>
<dbReference type="STRING" id="40148.A0A0D9YYY4"/>
<evidence type="ECO:0000313" key="3">
    <source>
        <dbReference type="Proteomes" id="UP000026961"/>
    </source>
</evidence>
<dbReference type="HOGENOM" id="CLU_108675_0_0_1"/>
<evidence type="ECO:0000313" key="2">
    <source>
        <dbReference type="EnsemblPlants" id="OGLUM02G35100.1"/>
    </source>
</evidence>
<proteinExistence type="predicted"/>
<feature type="region of interest" description="Disordered" evidence="1">
    <location>
        <begin position="55"/>
        <end position="74"/>
    </location>
</feature>
<dbReference type="Gramene" id="OGLUM02G35100.1">
    <property type="protein sequence ID" value="OGLUM02G35100.1"/>
    <property type="gene ID" value="OGLUM02G35100"/>
</dbReference>
<dbReference type="eggNOG" id="KOG0160">
    <property type="taxonomic scope" value="Eukaryota"/>
</dbReference>
<evidence type="ECO:0000256" key="1">
    <source>
        <dbReference type="SAM" id="MobiDB-lite"/>
    </source>
</evidence>
<dbReference type="EnsemblPlants" id="OGLUM02G35100.1">
    <property type="protein sequence ID" value="OGLUM02G35100.1"/>
    <property type="gene ID" value="OGLUM02G35100"/>
</dbReference>
<dbReference type="Proteomes" id="UP000026961">
    <property type="component" value="Chromosome 2"/>
</dbReference>
<reference evidence="2" key="2">
    <citation type="submission" date="2018-05" db="EMBL/GenBank/DDBJ databases">
        <title>OgluRS3 (Oryza glumaepatula Reference Sequence Version 3).</title>
        <authorList>
            <person name="Zhang J."/>
            <person name="Kudrna D."/>
            <person name="Lee S."/>
            <person name="Talag J."/>
            <person name="Welchert J."/>
            <person name="Wing R.A."/>
        </authorList>
    </citation>
    <scope>NUCLEOTIDE SEQUENCE [LARGE SCALE GENOMIC DNA]</scope>
</reference>
<sequence>MECQQTGKGKARRNQLKIHLPPSVNFCFGEEMKKEAQREHHGSNSVLIVLSELGRTEPDDEGGGAEEEEGGDDDADFLVAVKSGHVGSNMNPDGELRKLKDRFATWKKYKCRLKETKFLNSGWIITASYNLCNHWYIERWRVVVYNGGFGVQEPDAN</sequence>
<dbReference type="AlphaFoldDB" id="A0A0D9YYY4"/>
<feature type="compositionally biased region" description="Acidic residues" evidence="1">
    <location>
        <begin position="58"/>
        <end position="74"/>
    </location>
</feature>